<evidence type="ECO:0000256" key="5">
    <source>
        <dbReference type="ARBA" id="ARBA00023098"/>
    </source>
</evidence>
<evidence type="ECO:0000256" key="7">
    <source>
        <dbReference type="RuleBase" id="RU364138"/>
    </source>
</evidence>
<evidence type="ECO:0000313" key="9">
    <source>
        <dbReference type="Proteomes" id="UP000695026"/>
    </source>
</evidence>
<keyword evidence="3 7" id="KW-0378">Hydrolase</keyword>
<dbReference type="KEGG" id="pbi:103066923"/>
<dbReference type="PANTHER" id="PTHR12370:SF1">
    <property type="entry name" value="PHOSPHOLIPASE B-LIKE 1"/>
    <property type="match status" value="1"/>
</dbReference>
<dbReference type="InterPro" id="IPR043042">
    <property type="entry name" value="PLipase_B-like_dom3"/>
</dbReference>
<comment type="similarity">
    <text evidence="1 7">Belongs to the phospholipase B-like family.</text>
</comment>
<evidence type="ECO:0000256" key="1">
    <source>
        <dbReference type="ARBA" id="ARBA00007835"/>
    </source>
</evidence>
<keyword evidence="9" id="KW-1185">Reference proteome</keyword>
<dbReference type="RefSeq" id="XP_007427768.1">
    <property type="nucleotide sequence ID" value="XM_007427706.3"/>
</dbReference>
<dbReference type="Gene3D" id="2.10.70.60">
    <property type="entry name" value="Phospholipase B-like, domain 1"/>
    <property type="match status" value="1"/>
</dbReference>
<dbReference type="InterPro" id="IPR007000">
    <property type="entry name" value="PLipase_B-like"/>
</dbReference>
<protein>
    <recommendedName>
        <fullName evidence="7">Phospholipase B-like</fullName>
        <ecNumber evidence="7">3.1.1.-</ecNumber>
    </recommendedName>
</protein>
<dbReference type="InterPro" id="IPR043040">
    <property type="entry name" value="PLipase_B-like_dom1"/>
</dbReference>
<evidence type="ECO:0000256" key="8">
    <source>
        <dbReference type="SAM" id="SignalP"/>
    </source>
</evidence>
<organism evidence="9 10">
    <name type="scientific">Python bivittatus</name>
    <name type="common">Burmese python</name>
    <name type="synonym">Python molurus bivittatus</name>
    <dbReference type="NCBI Taxonomy" id="176946"/>
    <lineage>
        <taxon>Eukaryota</taxon>
        <taxon>Metazoa</taxon>
        <taxon>Chordata</taxon>
        <taxon>Craniata</taxon>
        <taxon>Vertebrata</taxon>
        <taxon>Euteleostomi</taxon>
        <taxon>Lepidosauria</taxon>
        <taxon>Squamata</taxon>
        <taxon>Bifurcata</taxon>
        <taxon>Unidentata</taxon>
        <taxon>Episquamata</taxon>
        <taxon>Toxicofera</taxon>
        <taxon>Serpentes</taxon>
        <taxon>Henophidia</taxon>
        <taxon>Pythonidae</taxon>
        <taxon>Python</taxon>
    </lineage>
</organism>
<keyword evidence="2 8" id="KW-0732">Signal</keyword>
<accession>A0A9F2NW96</accession>
<dbReference type="Proteomes" id="UP000695026">
    <property type="component" value="Unplaced"/>
</dbReference>
<dbReference type="OMA" id="MYDHFTN"/>
<dbReference type="Gene3D" id="3.60.60.20">
    <property type="match status" value="1"/>
</dbReference>
<reference evidence="10" key="1">
    <citation type="submission" date="2025-08" db="UniProtKB">
        <authorList>
            <consortium name="RefSeq"/>
        </authorList>
    </citation>
    <scope>IDENTIFICATION</scope>
    <source>
        <tissue evidence="10">Liver</tissue>
    </source>
</reference>
<evidence type="ECO:0000313" key="10">
    <source>
        <dbReference type="RefSeq" id="XP_007427768.1"/>
    </source>
</evidence>
<dbReference type="InterPro" id="IPR043041">
    <property type="entry name" value="PLipase_B-like_dom2"/>
</dbReference>
<evidence type="ECO:0000256" key="2">
    <source>
        <dbReference type="ARBA" id="ARBA00022729"/>
    </source>
</evidence>
<keyword evidence="4 7" id="KW-0442">Lipid degradation</keyword>
<keyword evidence="5 7" id="KW-0443">Lipid metabolism</keyword>
<gene>
    <name evidence="10" type="primary">PLBD1</name>
</gene>
<evidence type="ECO:0000256" key="4">
    <source>
        <dbReference type="ARBA" id="ARBA00022963"/>
    </source>
</evidence>
<keyword evidence="6" id="KW-0325">Glycoprotein</keyword>
<feature type="chain" id="PRO_5039899851" description="Phospholipase B-like" evidence="8">
    <location>
        <begin position="43"/>
        <end position="559"/>
    </location>
</feature>
<dbReference type="OrthoDB" id="419508at2759"/>
<sequence length="559" mass="64842">MVRFGSASSSSSSSSSANCRQRCWRWCWWGFLLLWAGAETRADLHCATVYWLEAEKSFHVKDVLDKNGDAYGYYNDSVQSTGWGILEIKAGYGNQSISNEILMYAAGFLEGYLTASRMCDHVANLYPQLIKNVIIEQKVKHFMQKQDQWTRQQIKNNKDDPFWRNAGYIIAQLDGLYMGNVEWAKRQKRTPLTEFEISFLNAVGDLLDLIPPLFSESTNSDSLFMPEVSRRYQWDMGHCSALIKVLPGYENIYFAHSSWFTYAATLRIYKHWDFRITDPQTRTGRASFSSYPGFLVSLDDFYILGSGLIMLQTTNSVFNLSLLRQVVPESLFAWERVRIANMMGDSGKTWAQTFEKQNSGTYNNQYMILDTKKIKLQRSLEDGTLYIVEQVPKFVEYSDQTKILRKGYWPSYNIPFHKMIYNMSGYAEYVQKYGLDFSYEMAPRAKIFRRDQGKVTDMEAMKYIMRYNNYKKDPYARHNPCNTICCREDLKHKRPVPAGCYDSKIADINMAAEFTAYAINGPPVEEGLPVFSWIRFNETKHQGLPESYNFDFVTMKPVL</sequence>
<dbReference type="PANTHER" id="PTHR12370">
    <property type="entry name" value="PHOSPHOLIPASE B-RELATED"/>
    <property type="match status" value="1"/>
</dbReference>
<proteinExistence type="inferred from homology"/>
<feature type="signal peptide" evidence="8">
    <location>
        <begin position="1"/>
        <end position="42"/>
    </location>
</feature>
<dbReference type="GO" id="GO:0005576">
    <property type="term" value="C:extracellular region"/>
    <property type="evidence" value="ECO:0007669"/>
    <property type="project" value="TreeGrafter"/>
</dbReference>
<dbReference type="GeneID" id="103066923"/>
<evidence type="ECO:0000256" key="6">
    <source>
        <dbReference type="ARBA" id="ARBA00023180"/>
    </source>
</evidence>
<dbReference type="AlphaFoldDB" id="A0A9F2NW96"/>
<dbReference type="Pfam" id="PF04916">
    <property type="entry name" value="Phospholip_B"/>
    <property type="match status" value="1"/>
</dbReference>
<dbReference type="GO" id="GO:0009395">
    <property type="term" value="P:phospholipid catabolic process"/>
    <property type="evidence" value="ECO:0007669"/>
    <property type="project" value="TreeGrafter"/>
</dbReference>
<evidence type="ECO:0000256" key="3">
    <source>
        <dbReference type="ARBA" id="ARBA00022801"/>
    </source>
</evidence>
<dbReference type="GO" id="GO:0004620">
    <property type="term" value="F:phospholipase activity"/>
    <property type="evidence" value="ECO:0007669"/>
    <property type="project" value="InterPro"/>
</dbReference>
<dbReference type="CTD" id="79887"/>
<dbReference type="Gene3D" id="1.10.439.20">
    <property type="entry name" value="Phospholipase B-like, domain 2"/>
    <property type="match status" value="1"/>
</dbReference>
<comment type="function">
    <text evidence="7">Putative phospholipase.</text>
</comment>
<name>A0A9F2NW96_PYTBI</name>
<dbReference type="EC" id="3.1.1.-" evidence="7"/>